<dbReference type="AlphaFoldDB" id="A0A7L6LHM5"/>
<dbReference type="InterPro" id="IPR041685">
    <property type="entry name" value="AAA_GajA/Old/RecF-like"/>
</dbReference>
<feature type="domain" description="Endonuclease GajA/Old nuclease/RecF-like AAA" evidence="1">
    <location>
        <begin position="3"/>
        <end position="401"/>
    </location>
</feature>
<name>A0A7L6LHM5_9ESCH</name>
<dbReference type="InterPro" id="IPR027417">
    <property type="entry name" value="P-loop_NTPase"/>
</dbReference>
<evidence type="ECO:0000259" key="1">
    <source>
        <dbReference type="Pfam" id="PF13175"/>
    </source>
</evidence>
<dbReference type="PANTHER" id="PTHR43581">
    <property type="entry name" value="ATP/GTP PHOSPHATASE"/>
    <property type="match status" value="1"/>
</dbReference>
<reference evidence="2 3" key="1">
    <citation type="submission" date="2020-06" db="EMBL/GenBank/DDBJ databases">
        <title>REHAB project genomes.</title>
        <authorList>
            <person name="Shaw L.P."/>
        </authorList>
    </citation>
    <scope>NUCLEOTIDE SEQUENCE [LARGE SCALE GENOMIC DNA]</scope>
    <source>
        <strain evidence="2 3">RHBSTW-00777</strain>
        <plasmid evidence="3">prhbstw-00777_3</plasmid>
    </source>
</reference>
<proteinExistence type="predicted"/>
<geneLocation type="plasmid" evidence="3">
    <name>prhbstw-00777_3</name>
</geneLocation>
<dbReference type="SUPFAM" id="SSF52540">
    <property type="entry name" value="P-loop containing nucleoside triphosphate hydrolases"/>
    <property type="match status" value="1"/>
</dbReference>
<dbReference type="Gene3D" id="3.40.50.300">
    <property type="entry name" value="P-loop containing nucleotide triphosphate hydrolases"/>
    <property type="match status" value="1"/>
</dbReference>
<dbReference type="CDD" id="cd00267">
    <property type="entry name" value="ABC_ATPase"/>
    <property type="match status" value="1"/>
</dbReference>
<dbReference type="RefSeq" id="WP_181503402.1">
    <property type="nucleotide sequence ID" value="NZ_CP056167.1"/>
</dbReference>
<dbReference type="Proteomes" id="UP000512146">
    <property type="component" value="Plasmid pRHBSTW-00777_3"/>
</dbReference>
<accession>A0A7L6LHM5</accession>
<dbReference type="InterPro" id="IPR051396">
    <property type="entry name" value="Bact_Antivir_Def_Nuclease"/>
</dbReference>
<keyword evidence="2" id="KW-0614">Plasmid</keyword>
<sequence>MEIEFENIGFIKSGKIETNNITIIFGPNNVGKTYLSYSTYAAISKYNAILKEKIKIPDSVSGDLVLNGVAKYDIANVFTDGFIKSVNDELSSKLPAFFKNSSEMFKTSKIRVIDSHIKDRVVNAEVNINVSVSENIILNIKKEKNSTSINFSLVSSKNNNEAGKSVVNLKEKDASEHLNILFNFFFVREILDSAANAPFIITSERTGISLFQKEIDGNRSNIVDSYMWNRFSGLSSNEFVWTFDDIMNKKVAKFSEPINHNINIIRNFSGLNEKTAFMTTRANRGRRSSRKSVELADIIRTLESLTGGQYSPSDGDTIFTASCGNGGKVSMPLSMSSASNKALFLLDIYIRYYLSNDSYLIIDEPELNLHPHNQIKMAELLVRLSNYGVKIIITTHSDYIVKEINNRIMASQLKDRAQLDEFGYKKLDVIKPSEVNGFTIDNDGIIREVKGNKYGVNAFIFDNAISDIENRTERLYTYLEGDL</sequence>
<evidence type="ECO:0000313" key="2">
    <source>
        <dbReference type="EMBL" id="QLX32732.1"/>
    </source>
</evidence>
<dbReference type="PANTHER" id="PTHR43581:SF2">
    <property type="entry name" value="EXCINUCLEASE ATPASE SUBUNIT"/>
    <property type="match status" value="1"/>
</dbReference>
<protein>
    <submittedName>
        <fullName evidence="2">AAA family ATPase</fullName>
    </submittedName>
</protein>
<dbReference type="Pfam" id="PF13175">
    <property type="entry name" value="AAA_15"/>
    <property type="match status" value="1"/>
</dbReference>
<evidence type="ECO:0000313" key="3">
    <source>
        <dbReference type="Proteomes" id="UP000512146"/>
    </source>
</evidence>
<gene>
    <name evidence="2" type="ORF">HV276_23695</name>
</gene>
<organism evidence="2 3">
    <name type="scientific">Escherichia marmotae</name>
    <dbReference type="NCBI Taxonomy" id="1499973"/>
    <lineage>
        <taxon>Bacteria</taxon>
        <taxon>Pseudomonadati</taxon>
        <taxon>Pseudomonadota</taxon>
        <taxon>Gammaproteobacteria</taxon>
        <taxon>Enterobacterales</taxon>
        <taxon>Enterobacteriaceae</taxon>
        <taxon>Escherichia</taxon>
    </lineage>
</organism>
<dbReference type="EMBL" id="CP056167">
    <property type="protein sequence ID" value="QLX32732.1"/>
    <property type="molecule type" value="Genomic_DNA"/>
</dbReference>